<dbReference type="InterPro" id="IPR014710">
    <property type="entry name" value="RmlC-like_jellyroll"/>
</dbReference>
<evidence type="ECO:0000256" key="1">
    <source>
        <dbReference type="SAM" id="MobiDB-lite"/>
    </source>
</evidence>
<feature type="compositionally biased region" description="Basic and acidic residues" evidence="1">
    <location>
        <begin position="725"/>
        <end position="735"/>
    </location>
</feature>
<feature type="region of interest" description="Disordered" evidence="1">
    <location>
        <begin position="511"/>
        <end position="545"/>
    </location>
</feature>
<proteinExistence type="predicted"/>
<evidence type="ECO:0000259" key="2">
    <source>
        <dbReference type="PROSITE" id="PS51184"/>
    </source>
</evidence>
<feature type="domain" description="JmjC" evidence="2">
    <location>
        <begin position="334"/>
        <end position="687"/>
    </location>
</feature>
<dbReference type="InterPro" id="IPR041667">
    <property type="entry name" value="Cupin_8"/>
</dbReference>
<dbReference type="PANTHER" id="PTHR12461:SF100">
    <property type="entry name" value="JMJC DOMAIN-CONTAINING PROTEIN 4"/>
    <property type="match status" value="1"/>
</dbReference>
<feature type="region of interest" description="Disordered" evidence="1">
    <location>
        <begin position="1"/>
        <end position="27"/>
    </location>
</feature>
<feature type="compositionally biased region" description="Low complexity" evidence="1">
    <location>
        <begin position="68"/>
        <end position="86"/>
    </location>
</feature>
<feature type="compositionally biased region" description="Basic and acidic residues" evidence="1">
    <location>
        <begin position="771"/>
        <end position="785"/>
    </location>
</feature>
<dbReference type="PROSITE" id="PS51184">
    <property type="entry name" value="JMJC"/>
    <property type="match status" value="1"/>
</dbReference>
<comment type="caution">
    <text evidence="3">The sequence shown here is derived from an EMBL/GenBank/DDBJ whole genome shotgun (WGS) entry which is preliminary data.</text>
</comment>
<feature type="region of interest" description="Disordered" evidence="1">
    <location>
        <begin position="714"/>
        <end position="806"/>
    </location>
</feature>
<feature type="compositionally biased region" description="Low complexity" evidence="1">
    <location>
        <begin position="108"/>
        <end position="121"/>
    </location>
</feature>
<dbReference type="Proteomes" id="UP000221165">
    <property type="component" value="Unassembled WGS sequence"/>
</dbReference>
<dbReference type="InterPro" id="IPR003347">
    <property type="entry name" value="JmjC_dom"/>
</dbReference>
<organism evidence="3 4">
    <name type="scientific">Cystoisospora suis</name>
    <dbReference type="NCBI Taxonomy" id="483139"/>
    <lineage>
        <taxon>Eukaryota</taxon>
        <taxon>Sar</taxon>
        <taxon>Alveolata</taxon>
        <taxon>Apicomplexa</taxon>
        <taxon>Conoidasida</taxon>
        <taxon>Coccidia</taxon>
        <taxon>Eucoccidiorida</taxon>
        <taxon>Eimeriorina</taxon>
        <taxon>Sarcocystidae</taxon>
        <taxon>Cystoisospora</taxon>
    </lineage>
</organism>
<accession>A0A2C6KMN4</accession>
<dbReference type="Pfam" id="PF13621">
    <property type="entry name" value="Cupin_8"/>
    <property type="match status" value="2"/>
</dbReference>
<dbReference type="VEuPathDB" id="ToxoDB:CSUI_008420"/>
<evidence type="ECO:0000313" key="4">
    <source>
        <dbReference type="Proteomes" id="UP000221165"/>
    </source>
</evidence>
<keyword evidence="4" id="KW-1185">Reference proteome</keyword>
<feature type="region of interest" description="Disordered" evidence="1">
    <location>
        <begin position="108"/>
        <end position="169"/>
    </location>
</feature>
<dbReference type="RefSeq" id="XP_067919470.1">
    <property type="nucleotide sequence ID" value="XM_068068553.1"/>
</dbReference>
<dbReference type="OrthoDB" id="415358at2759"/>
<feature type="compositionally biased region" description="Low complexity" evidence="1">
    <location>
        <begin position="151"/>
        <end position="163"/>
    </location>
</feature>
<protein>
    <submittedName>
        <fullName evidence="3">Ion channel protein</fullName>
    </submittedName>
</protein>
<dbReference type="PANTHER" id="PTHR12461">
    <property type="entry name" value="HYPOXIA-INDUCIBLE FACTOR 1 ALPHA INHIBITOR-RELATED"/>
    <property type="match status" value="1"/>
</dbReference>
<dbReference type="EMBL" id="MIGC01004710">
    <property type="protein sequence ID" value="PHJ17755.1"/>
    <property type="molecule type" value="Genomic_DNA"/>
</dbReference>
<feature type="compositionally biased region" description="Basic residues" evidence="1">
    <location>
        <begin position="1"/>
        <end position="12"/>
    </location>
</feature>
<sequence>MERIHKTKKKRKTSESFSHKMKSLSQATNTAAWKMGSKYRGFCPLLSSSPSYSPRHLPSVTRVYIVSSSCSTPPQDSSDPSPSSLSHTEKNTKRKALDLLCSRCSFSSSPSSSSSPHQPHSNGESHMQPLPSVDSMHSKSSTSTRDKLHLTTHTPSSLSFSSSHSREQGLHTNGEKEVFLCPRCFYESFIATRTPAIILPGSDQFRRYTGSLSSTIPLEKYSSISTTPSSSASLSSRNEPICASSSWLDVSSIQRKWLNIEKDLKRRAGHLYVDVEERDPKGGIDVVYGQGVFKRCRFSTFLHRLIHEGDTSVYLTTQRLKHNRDGPKRLCGAPLTALANDFPTVPAIFGNLQPYQYNVWMGHSGSEEGSTTGLHHDFHDNLYILLQGRKIFRLFSPRVAGLLPTKGRIVSVHPNGLICYSEHIREDGAHLHNVRRWQQTVLEEKIAHLEERLAAVKEKRKKKHSGDVQEEQEDRGGETNNENEEENLQSQLIEAESQLDDMLELALQEAAADGEDVDEGDSDSEFTEGGEDEEQDELDGQGDEGAAMGRLFKQGEIPDHFCLENTDSRSLKNHGKTRRLLGMQEKEGDQELITPENIFSYSWDVELNAGEMLYLPAGWFHEVVSFSSSPPSPKTPSTSTSSSPSSPSSQVKREDERNASSFHMALNYWVHPPVFNSSFDFPYVDDYWKCRTEPLLAAHQRAMMMMSKDIGRSDAQNCMASSQERASRKIDEAHHNSGGRKKISMNEERSRKSDSSVELSKEDDTPSPPCCRERKEKEQRKEDDRKRRRLGHLLSHSKVKEDPKREKKDVYHRFFTAWQAHYALKHAGRRSGGYRVPPELCYVFDSSEDEREKR</sequence>
<dbReference type="SUPFAM" id="SSF51197">
    <property type="entry name" value="Clavaminate synthase-like"/>
    <property type="match status" value="2"/>
</dbReference>
<feature type="compositionally biased region" description="Low complexity" evidence="1">
    <location>
        <begin position="626"/>
        <end position="649"/>
    </location>
</feature>
<dbReference type="Gene3D" id="2.60.120.10">
    <property type="entry name" value="Jelly Rolls"/>
    <property type="match status" value="2"/>
</dbReference>
<feature type="compositionally biased region" description="Acidic residues" evidence="1">
    <location>
        <begin position="512"/>
        <end position="542"/>
    </location>
</feature>
<feature type="compositionally biased region" description="Basic residues" evidence="1">
    <location>
        <begin position="786"/>
        <end position="797"/>
    </location>
</feature>
<feature type="region of interest" description="Disordered" evidence="1">
    <location>
        <begin position="626"/>
        <end position="657"/>
    </location>
</feature>
<feature type="region of interest" description="Disordered" evidence="1">
    <location>
        <begin position="68"/>
        <end position="91"/>
    </location>
</feature>
<evidence type="ECO:0000313" key="3">
    <source>
        <dbReference type="EMBL" id="PHJ17755.1"/>
    </source>
</evidence>
<dbReference type="GeneID" id="94431764"/>
<name>A0A2C6KMN4_9APIC</name>
<feature type="region of interest" description="Disordered" evidence="1">
    <location>
        <begin position="457"/>
        <end position="489"/>
    </location>
</feature>
<reference evidence="3 4" key="1">
    <citation type="journal article" date="2017" name="Int. J. Parasitol.">
        <title>The genome of the protozoan parasite Cystoisospora suis and a reverse vaccinology approach to identify vaccine candidates.</title>
        <authorList>
            <person name="Palmieri N."/>
            <person name="Shrestha A."/>
            <person name="Ruttkowski B."/>
            <person name="Beck T."/>
            <person name="Vogl C."/>
            <person name="Tomley F."/>
            <person name="Blake D.P."/>
            <person name="Joachim A."/>
        </authorList>
    </citation>
    <scope>NUCLEOTIDE SEQUENCE [LARGE SCALE GENOMIC DNA]</scope>
    <source>
        <strain evidence="3 4">Wien I</strain>
    </source>
</reference>
<gene>
    <name evidence="3" type="ORF">CSUI_008420</name>
</gene>
<feature type="compositionally biased region" description="Basic and acidic residues" evidence="1">
    <location>
        <begin position="744"/>
        <end position="764"/>
    </location>
</feature>
<dbReference type="AlphaFoldDB" id="A0A2C6KMN4"/>
<feature type="compositionally biased region" description="Polar residues" evidence="1">
    <location>
        <begin position="714"/>
        <end position="724"/>
    </location>
</feature>